<evidence type="ECO:0000256" key="4">
    <source>
        <dbReference type="ARBA" id="ARBA00022840"/>
    </source>
</evidence>
<dbReference type="SUPFAM" id="SSF53244">
    <property type="entry name" value="MurD-like peptide ligases, peptide-binding domain"/>
    <property type="match status" value="1"/>
</dbReference>
<dbReference type="GO" id="GO:0009252">
    <property type="term" value="P:peptidoglycan biosynthetic process"/>
    <property type="evidence" value="ECO:0007669"/>
    <property type="project" value="UniProtKB-UniRule"/>
</dbReference>
<dbReference type="GO" id="GO:0071555">
    <property type="term" value="P:cell wall organization"/>
    <property type="evidence" value="ECO:0007669"/>
    <property type="project" value="UniProtKB-KW"/>
</dbReference>
<dbReference type="InterPro" id="IPR036615">
    <property type="entry name" value="Mur_ligase_C_dom_sf"/>
</dbReference>
<evidence type="ECO:0000313" key="13">
    <source>
        <dbReference type="EMBL" id="TCL34311.1"/>
    </source>
</evidence>
<dbReference type="EMBL" id="SMMU01000002">
    <property type="protein sequence ID" value="TCL34311.1"/>
    <property type="molecule type" value="Genomic_DNA"/>
</dbReference>
<dbReference type="Pfam" id="PF01225">
    <property type="entry name" value="Mur_ligase"/>
    <property type="match status" value="1"/>
</dbReference>
<dbReference type="GO" id="GO:0009254">
    <property type="term" value="P:peptidoglycan turnover"/>
    <property type="evidence" value="ECO:0007669"/>
    <property type="project" value="UniProtKB-UniRule"/>
</dbReference>
<organism evidence="13 14">
    <name type="scientific">Azotobacter chroococcum</name>
    <dbReference type="NCBI Taxonomy" id="353"/>
    <lineage>
        <taxon>Bacteria</taxon>
        <taxon>Pseudomonadati</taxon>
        <taxon>Pseudomonadota</taxon>
        <taxon>Gammaproteobacteria</taxon>
        <taxon>Pseudomonadales</taxon>
        <taxon>Pseudomonadaceae</taxon>
        <taxon>Azotobacter</taxon>
    </lineage>
</organism>
<evidence type="ECO:0000313" key="14">
    <source>
        <dbReference type="Proteomes" id="UP000295169"/>
    </source>
</evidence>
<comment type="pathway">
    <text evidence="9">Cell wall biogenesis; peptidoglycan recycling.</text>
</comment>
<sequence>MHIHILGICGTFMGSLAVLAKELGHRVTGSDANVYPPMSTQLEAQGIELLQGYSAEHLQPAPDLVVIGNALSRGNPAVEHVLNQGLPYVSGPQWLADHVLQGRWVLAAAGTHGKTTTSSMLAWVLEHAGMSPGFLIGGVPQNFAVSARLGGTPFFVVEADEYDSAFFDKRSKFVHYRPRTAILNNLEFDHADIFPDLAAIERQFHHLVRTIPSQGLIIHPTTEQAIERVLAMGRWTPVQTTGEGGQWQARLLAEDGSRFEVLFEGALQGVVDWELTGRHNVANALAALAAARHVGVVAEQGIAALGSFLSVKRRMEKVAEVRGVTIYDDFAHHPTAIATTLDGLRKRVGEAPIIAVIEPRSNSMKLGAHRDGLPESVAQADQVVWYAPPNLGWDLAATAAACPVPAVVCDSLEAIIARVASQAAPGTQVVIMSNGGFGGLHGKLAKALED</sequence>
<gene>
    <name evidence="9" type="primary">mpl</name>
    <name evidence="13" type="ORF">EV691_102296</name>
</gene>
<comment type="cofactor">
    <cofactor evidence="9">
        <name>Mg(2+)</name>
        <dbReference type="ChEBI" id="CHEBI:18420"/>
    </cofactor>
</comment>
<dbReference type="RefSeq" id="WP_131298830.1">
    <property type="nucleotide sequence ID" value="NZ_JBHLST010000047.1"/>
</dbReference>
<feature type="binding site" evidence="9">
    <location>
        <begin position="110"/>
        <end position="116"/>
    </location>
    <ligand>
        <name>ATP</name>
        <dbReference type="ChEBI" id="CHEBI:30616"/>
    </ligand>
</feature>
<evidence type="ECO:0000256" key="8">
    <source>
        <dbReference type="ARBA" id="ARBA00023316"/>
    </source>
</evidence>
<dbReference type="InterPro" id="IPR050061">
    <property type="entry name" value="MurCDEF_pg_biosynth"/>
</dbReference>
<keyword evidence="4 9" id="KW-0067">ATP-binding</keyword>
<comment type="function">
    <text evidence="9">Reutilizes the intact tripeptide L-alanyl-gamma-D-glutamyl-meso-diaminopimelate by linking it to UDP-N-acetylmuramate.</text>
</comment>
<evidence type="ECO:0000256" key="7">
    <source>
        <dbReference type="ARBA" id="ARBA00023306"/>
    </source>
</evidence>
<evidence type="ECO:0000259" key="10">
    <source>
        <dbReference type="Pfam" id="PF01225"/>
    </source>
</evidence>
<dbReference type="Gene3D" id="3.40.1190.10">
    <property type="entry name" value="Mur-like, catalytic domain"/>
    <property type="match status" value="1"/>
</dbReference>
<dbReference type="GO" id="GO:0051301">
    <property type="term" value="P:cell division"/>
    <property type="evidence" value="ECO:0007669"/>
    <property type="project" value="UniProtKB-KW"/>
</dbReference>
<dbReference type="InterPro" id="IPR005757">
    <property type="entry name" value="Mpl"/>
</dbReference>
<dbReference type="Proteomes" id="UP000295169">
    <property type="component" value="Unassembled WGS sequence"/>
</dbReference>
<accession>A0A4R1PRR6</accession>
<evidence type="ECO:0000256" key="9">
    <source>
        <dbReference type="HAMAP-Rule" id="MF_02020"/>
    </source>
</evidence>
<dbReference type="InterPro" id="IPR036565">
    <property type="entry name" value="Mur-like_cat_sf"/>
</dbReference>
<evidence type="ECO:0000256" key="1">
    <source>
        <dbReference type="ARBA" id="ARBA00022598"/>
    </source>
</evidence>
<dbReference type="InterPro" id="IPR004101">
    <property type="entry name" value="Mur_ligase_C"/>
</dbReference>
<protein>
    <recommendedName>
        <fullName evidence="9">UDP-N-acetylmuramate--L-alanyl-gamma-D-glutamyl-meso-2,6-diaminoheptandioate ligase</fullName>
        <ecNumber evidence="9">6.3.2.45</ecNumber>
    </recommendedName>
    <alternativeName>
        <fullName evidence="9">Murein peptide ligase</fullName>
    </alternativeName>
    <alternativeName>
        <fullName evidence="9">UDP-N-acetylmuramate:L-alanyl-gamma-D-glutamyl-meso-diaminopimelate ligase</fullName>
    </alternativeName>
</protein>
<dbReference type="SUPFAM" id="SSF51984">
    <property type="entry name" value="MurCD N-terminal domain"/>
    <property type="match status" value="1"/>
</dbReference>
<reference evidence="13 14" key="1">
    <citation type="submission" date="2019-03" db="EMBL/GenBank/DDBJ databases">
        <title>Genomic Encyclopedia of Type Strains, Phase IV (KMG-IV): sequencing the most valuable type-strain genomes for metagenomic binning, comparative biology and taxonomic classification.</title>
        <authorList>
            <person name="Goeker M."/>
        </authorList>
    </citation>
    <scope>NUCLEOTIDE SEQUENCE [LARGE SCALE GENOMIC DNA]</scope>
    <source>
        <strain evidence="13 14">DSM 2286</strain>
    </source>
</reference>
<keyword evidence="7 9" id="KW-0131">Cell cycle</keyword>
<dbReference type="SUPFAM" id="SSF53623">
    <property type="entry name" value="MurD-like peptide ligases, catalytic domain"/>
    <property type="match status" value="1"/>
</dbReference>
<comment type="similarity">
    <text evidence="9">Belongs to the MurCDEF family. Mpl subfamily.</text>
</comment>
<keyword evidence="9" id="KW-0460">Magnesium</keyword>
<evidence type="ECO:0000256" key="5">
    <source>
        <dbReference type="ARBA" id="ARBA00022960"/>
    </source>
</evidence>
<evidence type="ECO:0000256" key="6">
    <source>
        <dbReference type="ARBA" id="ARBA00022984"/>
    </source>
</evidence>
<dbReference type="FunFam" id="3.40.50.720:FF:000161">
    <property type="entry name" value="UDP-N-acetylmuramate--L-alanyl-gamma-D-glutamyl-meso-2,6-diaminoheptandioate ligase"/>
    <property type="match status" value="1"/>
</dbReference>
<dbReference type="PANTHER" id="PTHR43445">
    <property type="entry name" value="UDP-N-ACETYLMURAMATE--L-ALANINE LIGASE-RELATED"/>
    <property type="match status" value="1"/>
</dbReference>
<dbReference type="InterPro" id="IPR013221">
    <property type="entry name" value="Mur_ligase_cen"/>
</dbReference>
<proteinExistence type="inferred from homology"/>
<dbReference type="Pfam" id="PF08245">
    <property type="entry name" value="Mur_ligase_M"/>
    <property type="match status" value="1"/>
</dbReference>
<evidence type="ECO:0000259" key="12">
    <source>
        <dbReference type="Pfam" id="PF08245"/>
    </source>
</evidence>
<name>A0A4R1PRR6_9GAMM</name>
<keyword evidence="3 9" id="KW-0547">Nucleotide-binding</keyword>
<dbReference type="Gene3D" id="3.90.190.20">
    <property type="entry name" value="Mur ligase, C-terminal domain"/>
    <property type="match status" value="1"/>
</dbReference>
<comment type="catalytic activity">
    <reaction evidence="9">
        <text>UDP-N-acetyl-alpha-D-muramate + L-alanyl-gamma-D-glutamyl-meso-2,6-diaminopimelate + ATP = UDP-N-acetyl-alpha-D-muramoyl-L-alanyl-gamma-D-glutamyl-meso-2,6-diaminopimelate + ADP + phosphate + H(+)</text>
        <dbReference type="Rhea" id="RHEA:29563"/>
        <dbReference type="ChEBI" id="CHEBI:15378"/>
        <dbReference type="ChEBI" id="CHEBI:30616"/>
        <dbReference type="ChEBI" id="CHEBI:43474"/>
        <dbReference type="ChEBI" id="CHEBI:61401"/>
        <dbReference type="ChEBI" id="CHEBI:70757"/>
        <dbReference type="ChEBI" id="CHEBI:83905"/>
        <dbReference type="ChEBI" id="CHEBI:456216"/>
        <dbReference type="EC" id="6.3.2.45"/>
    </reaction>
</comment>
<dbReference type="UniPathway" id="UPA00544"/>
<keyword evidence="6 9" id="KW-0573">Peptidoglycan synthesis</keyword>
<keyword evidence="5 9" id="KW-0133">Cell shape</keyword>
<dbReference type="EC" id="6.3.2.45" evidence="9"/>
<dbReference type="GO" id="GO:0106418">
    <property type="term" value="F:UDP-N-acetylmuramate-L-alanyl-gamma-D-glutamyl-meso-2,6-diaminoheptanedioate ligase activity"/>
    <property type="evidence" value="ECO:0007669"/>
    <property type="project" value="UniProtKB-EC"/>
</dbReference>
<evidence type="ECO:0000259" key="11">
    <source>
        <dbReference type="Pfam" id="PF02875"/>
    </source>
</evidence>
<feature type="domain" description="Mur ligase C-terminal" evidence="11">
    <location>
        <begin position="313"/>
        <end position="435"/>
    </location>
</feature>
<dbReference type="AlphaFoldDB" id="A0A4R1PRR6"/>
<keyword evidence="2 9" id="KW-0132">Cell division</keyword>
<keyword evidence="1 9" id="KW-0436">Ligase</keyword>
<evidence type="ECO:0000256" key="3">
    <source>
        <dbReference type="ARBA" id="ARBA00022741"/>
    </source>
</evidence>
<comment type="caution">
    <text evidence="13">The sequence shown here is derived from an EMBL/GenBank/DDBJ whole genome shotgun (WGS) entry which is preliminary data.</text>
</comment>
<dbReference type="HAMAP" id="MF_02020">
    <property type="entry name" value="Mpl"/>
    <property type="match status" value="1"/>
</dbReference>
<dbReference type="GO" id="GO:0005524">
    <property type="term" value="F:ATP binding"/>
    <property type="evidence" value="ECO:0007669"/>
    <property type="project" value="UniProtKB-UniRule"/>
</dbReference>
<feature type="domain" description="Mur ligase N-terminal catalytic" evidence="10">
    <location>
        <begin position="2"/>
        <end position="99"/>
    </location>
</feature>
<dbReference type="NCBIfam" id="TIGR01081">
    <property type="entry name" value="mpl"/>
    <property type="match status" value="1"/>
</dbReference>
<keyword evidence="8 9" id="KW-0961">Cell wall biogenesis/degradation</keyword>
<dbReference type="Pfam" id="PF02875">
    <property type="entry name" value="Mur_ligase_C"/>
    <property type="match status" value="1"/>
</dbReference>
<dbReference type="GO" id="GO:0008360">
    <property type="term" value="P:regulation of cell shape"/>
    <property type="evidence" value="ECO:0007669"/>
    <property type="project" value="UniProtKB-KW"/>
</dbReference>
<evidence type="ECO:0000256" key="2">
    <source>
        <dbReference type="ARBA" id="ARBA00022618"/>
    </source>
</evidence>
<dbReference type="PANTHER" id="PTHR43445:SF5">
    <property type="entry name" value="UDP-N-ACETYLMURAMATE--L-ALANYL-GAMMA-D-GLUTAMYL-MESO-2,6-DIAMINOHEPTANDIOATE LIGASE"/>
    <property type="match status" value="1"/>
</dbReference>
<dbReference type="Gene3D" id="3.40.50.720">
    <property type="entry name" value="NAD(P)-binding Rossmann-like Domain"/>
    <property type="match status" value="1"/>
</dbReference>
<feature type="domain" description="Mur ligase central" evidence="12">
    <location>
        <begin position="109"/>
        <end position="291"/>
    </location>
</feature>
<dbReference type="InterPro" id="IPR000713">
    <property type="entry name" value="Mur_ligase_N"/>
</dbReference>